<keyword evidence="2" id="KW-1185">Reference proteome</keyword>
<evidence type="ECO:0000313" key="2">
    <source>
        <dbReference type="Proteomes" id="UP000004994"/>
    </source>
</evidence>
<dbReference type="Gramene" id="Solyc01g059820.1.1">
    <property type="protein sequence ID" value="Solyc01g059820.1.1"/>
    <property type="gene ID" value="Solyc01g059820.1"/>
</dbReference>
<name>K4AW90_SOLLC</name>
<proteinExistence type="predicted"/>
<protein>
    <submittedName>
        <fullName evidence="1">Uncharacterized protein</fullName>
    </submittedName>
</protein>
<dbReference type="PaxDb" id="4081-Solyc01g059820.1.1"/>
<dbReference type="HOGENOM" id="CLU_2150282_0_0_1"/>
<dbReference type="Proteomes" id="UP000004994">
    <property type="component" value="Chromosome 1"/>
</dbReference>
<organism evidence="1">
    <name type="scientific">Solanum lycopersicum</name>
    <name type="common">Tomato</name>
    <name type="synonym">Lycopersicon esculentum</name>
    <dbReference type="NCBI Taxonomy" id="4081"/>
    <lineage>
        <taxon>Eukaryota</taxon>
        <taxon>Viridiplantae</taxon>
        <taxon>Streptophyta</taxon>
        <taxon>Embryophyta</taxon>
        <taxon>Tracheophyta</taxon>
        <taxon>Spermatophyta</taxon>
        <taxon>Magnoliopsida</taxon>
        <taxon>eudicotyledons</taxon>
        <taxon>Gunneridae</taxon>
        <taxon>Pentapetalae</taxon>
        <taxon>asterids</taxon>
        <taxon>lamiids</taxon>
        <taxon>Solanales</taxon>
        <taxon>Solanaceae</taxon>
        <taxon>Solanoideae</taxon>
        <taxon>Solaneae</taxon>
        <taxon>Solanum</taxon>
        <taxon>Solanum subgen. Lycopersicon</taxon>
    </lineage>
</organism>
<dbReference type="EnsemblPlants" id="Solyc01g059820.1.1">
    <property type="protein sequence ID" value="Solyc01g059820.1.1"/>
    <property type="gene ID" value="Solyc01g059820.1"/>
</dbReference>
<sequence length="112" mass="12384">MVGHKMKEEEMQLDAKNLQKAVVDTNFSSAESTVRVGEEMVKEGTKVGLGYGVNDYKAFLLFRIICIHIRPSSFISSSTFPVTMPFADEKSVSTSAPFSFFSSPIVLPPMKN</sequence>
<reference evidence="1" key="2">
    <citation type="submission" date="2015-06" db="UniProtKB">
        <authorList>
            <consortium name="EnsemblPlants"/>
        </authorList>
    </citation>
    <scope>IDENTIFICATION</scope>
    <source>
        <strain evidence="1">cv. Heinz 1706</strain>
    </source>
</reference>
<dbReference type="AlphaFoldDB" id="K4AW90"/>
<dbReference type="InParanoid" id="K4AW90"/>
<accession>K4AW90</accession>
<evidence type="ECO:0000313" key="1">
    <source>
        <dbReference type="EnsemblPlants" id="Solyc01g059820.1.1"/>
    </source>
</evidence>
<reference evidence="1" key="1">
    <citation type="journal article" date="2012" name="Nature">
        <title>The tomato genome sequence provides insights into fleshy fruit evolution.</title>
        <authorList>
            <consortium name="Tomato Genome Consortium"/>
        </authorList>
    </citation>
    <scope>NUCLEOTIDE SEQUENCE [LARGE SCALE GENOMIC DNA]</scope>
    <source>
        <strain evidence="1">cv. Heinz 1706</strain>
    </source>
</reference>